<evidence type="ECO:0000313" key="1">
    <source>
        <dbReference type="EMBL" id="KAK3690923.1"/>
    </source>
</evidence>
<protein>
    <submittedName>
        <fullName evidence="1">Uncharacterized protein</fullName>
    </submittedName>
</protein>
<evidence type="ECO:0000313" key="2">
    <source>
        <dbReference type="Proteomes" id="UP001283361"/>
    </source>
</evidence>
<gene>
    <name evidence="1" type="ORF">RRG08_021621</name>
</gene>
<dbReference type="Proteomes" id="UP001283361">
    <property type="component" value="Unassembled WGS sequence"/>
</dbReference>
<dbReference type="EMBL" id="JAWDGP010008106">
    <property type="protein sequence ID" value="KAK3690923.1"/>
    <property type="molecule type" value="Genomic_DNA"/>
</dbReference>
<reference evidence="1" key="1">
    <citation type="journal article" date="2023" name="G3 (Bethesda)">
        <title>A reference genome for the long-term kleptoplast-retaining sea slug Elysia crispata morphotype clarki.</title>
        <authorList>
            <person name="Eastman K.E."/>
            <person name="Pendleton A.L."/>
            <person name="Shaikh M.A."/>
            <person name="Suttiyut T."/>
            <person name="Ogas R."/>
            <person name="Tomko P."/>
            <person name="Gavelis G."/>
            <person name="Widhalm J.R."/>
            <person name="Wisecaver J.H."/>
        </authorList>
    </citation>
    <scope>NUCLEOTIDE SEQUENCE</scope>
    <source>
        <strain evidence="1">ECLA1</strain>
    </source>
</reference>
<name>A0AAE0XDS8_9GAST</name>
<organism evidence="1 2">
    <name type="scientific">Elysia crispata</name>
    <name type="common">lettuce slug</name>
    <dbReference type="NCBI Taxonomy" id="231223"/>
    <lineage>
        <taxon>Eukaryota</taxon>
        <taxon>Metazoa</taxon>
        <taxon>Spiralia</taxon>
        <taxon>Lophotrochozoa</taxon>
        <taxon>Mollusca</taxon>
        <taxon>Gastropoda</taxon>
        <taxon>Heterobranchia</taxon>
        <taxon>Euthyneura</taxon>
        <taxon>Panpulmonata</taxon>
        <taxon>Sacoglossa</taxon>
        <taxon>Placobranchoidea</taxon>
        <taxon>Plakobranchidae</taxon>
        <taxon>Elysia</taxon>
    </lineage>
</organism>
<accession>A0AAE0XDS8</accession>
<proteinExistence type="predicted"/>
<dbReference type="AlphaFoldDB" id="A0AAE0XDS8"/>
<keyword evidence="2" id="KW-1185">Reference proteome</keyword>
<sequence length="118" mass="13020">MPQVLSYANGWSHASGVFPCEGVASYLRCVSCEEWLHTSSVFSCDGWSHASGVFPCEGVASYLRCVLIRRRGLMPQVCCHVRAWLHASGVFLCEGVASCLRCVLISKRGFMSQVCSYF</sequence>
<comment type="caution">
    <text evidence="1">The sequence shown here is derived from an EMBL/GenBank/DDBJ whole genome shotgun (WGS) entry which is preliminary data.</text>
</comment>